<organism evidence="20 21">
    <name type="scientific">Flavimaribacter sediminis</name>
    <dbReference type="NCBI Taxonomy" id="2865987"/>
    <lineage>
        <taxon>Bacteria</taxon>
        <taxon>Pseudomonadati</taxon>
        <taxon>Pseudomonadota</taxon>
        <taxon>Alphaproteobacteria</taxon>
        <taxon>Hyphomicrobiales</taxon>
        <taxon>Rhizobiaceae</taxon>
        <taxon>Flavimaribacter</taxon>
    </lineage>
</organism>
<evidence type="ECO:0000256" key="8">
    <source>
        <dbReference type="ARBA" id="ARBA00022982"/>
    </source>
</evidence>
<dbReference type="InterPro" id="IPR014206">
    <property type="entry name" value="Cyt_c_ubiqinol_oxidase_su3"/>
</dbReference>
<dbReference type="InterPro" id="IPR013833">
    <property type="entry name" value="Cyt_c_oxidase_su3_a-hlx"/>
</dbReference>
<keyword evidence="8" id="KW-0249">Electron transport</keyword>
<evidence type="ECO:0000256" key="2">
    <source>
        <dbReference type="ARBA" id="ARBA00010581"/>
    </source>
</evidence>
<feature type="transmembrane region" description="Helical" evidence="18">
    <location>
        <begin position="178"/>
        <end position="198"/>
    </location>
</feature>
<feature type="transmembrane region" description="Helical" evidence="18">
    <location>
        <begin position="94"/>
        <end position="114"/>
    </location>
</feature>
<keyword evidence="7 17" id="KW-0812">Transmembrane</keyword>
<comment type="function">
    <text evidence="12">Cytochrome bo(3) ubiquinol terminal oxidase is the component of the aerobic respiratory chain of E.coli that predominates when cells are grown at high aeration. Has proton pump activity across the membrane in addition to electron transfer, pumping 2 protons/electron.</text>
</comment>
<evidence type="ECO:0000259" key="19">
    <source>
        <dbReference type="PROSITE" id="PS50253"/>
    </source>
</evidence>
<keyword evidence="6" id="KW-1003">Cell membrane</keyword>
<evidence type="ECO:0000313" key="20">
    <source>
        <dbReference type="EMBL" id="MBW8640351.1"/>
    </source>
</evidence>
<evidence type="ECO:0000256" key="18">
    <source>
        <dbReference type="SAM" id="Phobius"/>
    </source>
</evidence>
<accession>A0AAE2ZT25</accession>
<sequence length="200" mass="21717">MSLEATAHGAVHGEESKYEDREFGFWVYLMTDSLIFALAFATYVVMIENYSDGPTQKDLFSLGHTAGETFLLLTSTLTFGFASLAMRAGQATRVMLWLAVTMILGVGFVGMELAEFSGMIAAGAGPDRSGMLTAFFTLVGTHGVHVTLGSLGIFVMICQVAVKGLTPPVRSRLTRLAMFWHFLDIVWIGIFSVVYLPGVL</sequence>
<evidence type="ECO:0000256" key="14">
    <source>
        <dbReference type="ARBA" id="ARBA00031884"/>
    </source>
</evidence>
<evidence type="ECO:0000256" key="3">
    <source>
        <dbReference type="ARBA" id="ARBA00011700"/>
    </source>
</evidence>
<dbReference type="Proteomes" id="UP001196509">
    <property type="component" value="Unassembled WGS sequence"/>
</dbReference>
<evidence type="ECO:0000256" key="10">
    <source>
        <dbReference type="ARBA" id="ARBA00023002"/>
    </source>
</evidence>
<dbReference type="SUPFAM" id="SSF81452">
    <property type="entry name" value="Cytochrome c oxidase subunit III-like"/>
    <property type="match status" value="1"/>
</dbReference>
<dbReference type="GO" id="GO:0019646">
    <property type="term" value="P:aerobic electron transport chain"/>
    <property type="evidence" value="ECO:0007669"/>
    <property type="project" value="InterPro"/>
</dbReference>
<comment type="subcellular location">
    <subcellularLocation>
        <location evidence="1 17">Cell membrane</location>
        <topology evidence="1 17">Multi-pass membrane protein</topology>
    </subcellularLocation>
</comment>
<keyword evidence="10" id="KW-0560">Oxidoreductase</keyword>
<evidence type="ECO:0000256" key="1">
    <source>
        <dbReference type="ARBA" id="ARBA00004651"/>
    </source>
</evidence>
<evidence type="ECO:0000256" key="7">
    <source>
        <dbReference type="ARBA" id="ARBA00022692"/>
    </source>
</evidence>
<keyword evidence="5" id="KW-0813">Transport</keyword>
<keyword evidence="9 18" id="KW-1133">Transmembrane helix</keyword>
<dbReference type="GO" id="GO:0004129">
    <property type="term" value="F:cytochrome-c oxidase activity"/>
    <property type="evidence" value="ECO:0007669"/>
    <property type="project" value="InterPro"/>
</dbReference>
<dbReference type="GO" id="GO:0009486">
    <property type="term" value="F:cytochrome bo3 ubiquinol oxidase activity"/>
    <property type="evidence" value="ECO:0007669"/>
    <property type="project" value="InterPro"/>
</dbReference>
<dbReference type="InterPro" id="IPR035973">
    <property type="entry name" value="Cyt_c_oxidase_su3-like_sf"/>
</dbReference>
<evidence type="ECO:0000256" key="15">
    <source>
        <dbReference type="ARBA" id="ARBA00032189"/>
    </source>
</evidence>
<comment type="subunit">
    <text evidence="3">Heterooctamer of two A chains, two B chains, two C chains and two D chains.</text>
</comment>
<comment type="caution">
    <text evidence="20">The sequence shown here is derived from an EMBL/GenBank/DDBJ whole genome shotgun (WGS) entry which is preliminary data.</text>
</comment>
<protein>
    <recommendedName>
        <fullName evidence="4">Cytochrome bo(3) ubiquinol oxidase subunit 3</fullName>
    </recommendedName>
    <alternativeName>
        <fullName evidence="15">Cytochrome o ubiquinol oxidase subunit 3</fullName>
    </alternativeName>
    <alternativeName>
        <fullName evidence="13">Oxidase bo(3) subunit 3</fullName>
    </alternativeName>
    <alternativeName>
        <fullName evidence="16">Ubiquinol oxidase polypeptide III</fullName>
    </alternativeName>
    <alternativeName>
        <fullName evidence="14">Ubiquinol oxidase subunit 3</fullName>
    </alternativeName>
</protein>
<dbReference type="GO" id="GO:0005886">
    <property type="term" value="C:plasma membrane"/>
    <property type="evidence" value="ECO:0007669"/>
    <property type="project" value="UniProtKB-SubCell"/>
</dbReference>
<evidence type="ECO:0000256" key="5">
    <source>
        <dbReference type="ARBA" id="ARBA00022448"/>
    </source>
</evidence>
<feature type="transmembrane region" description="Helical" evidence="18">
    <location>
        <begin position="25"/>
        <end position="47"/>
    </location>
</feature>
<reference evidence="20" key="1">
    <citation type="submission" date="2021-08" db="EMBL/GenBank/DDBJ databases">
        <title>Hoeflea bacterium WL0058 sp. nov., isolated from the sediment.</title>
        <authorList>
            <person name="Wang L."/>
            <person name="Zhang D."/>
        </authorList>
    </citation>
    <scope>NUCLEOTIDE SEQUENCE</scope>
    <source>
        <strain evidence="20">WL0058</strain>
    </source>
</reference>
<feature type="transmembrane region" description="Helical" evidence="18">
    <location>
        <begin position="59"/>
        <end position="82"/>
    </location>
</feature>
<evidence type="ECO:0000313" key="21">
    <source>
        <dbReference type="Proteomes" id="UP001196509"/>
    </source>
</evidence>
<evidence type="ECO:0000256" key="12">
    <source>
        <dbReference type="ARBA" id="ARBA00025694"/>
    </source>
</evidence>
<dbReference type="FunFam" id="1.20.120.80:FF:000001">
    <property type="entry name" value="Cytochrome (Ubi)quinol oxidase subunit III"/>
    <property type="match status" value="1"/>
</dbReference>
<evidence type="ECO:0000256" key="17">
    <source>
        <dbReference type="RuleBase" id="RU003376"/>
    </source>
</evidence>
<dbReference type="PANTHER" id="PTHR11403">
    <property type="entry name" value="CYTOCHROME C OXIDASE SUBUNIT III"/>
    <property type="match status" value="1"/>
</dbReference>
<dbReference type="InterPro" id="IPR000298">
    <property type="entry name" value="Cyt_c_oxidase-like_su3"/>
</dbReference>
<name>A0AAE2ZT25_9HYPH</name>
<dbReference type="RefSeq" id="WP_220231085.1">
    <property type="nucleotide sequence ID" value="NZ_JAICBX010000006.1"/>
</dbReference>
<evidence type="ECO:0000256" key="11">
    <source>
        <dbReference type="ARBA" id="ARBA00023136"/>
    </source>
</evidence>
<evidence type="ECO:0000256" key="13">
    <source>
        <dbReference type="ARBA" id="ARBA00030072"/>
    </source>
</evidence>
<proteinExistence type="inferred from homology"/>
<evidence type="ECO:0000256" key="6">
    <source>
        <dbReference type="ARBA" id="ARBA00022475"/>
    </source>
</evidence>
<dbReference type="AlphaFoldDB" id="A0AAE2ZT25"/>
<dbReference type="PROSITE" id="PS50253">
    <property type="entry name" value="COX3"/>
    <property type="match status" value="1"/>
</dbReference>
<dbReference type="Gene3D" id="1.20.120.80">
    <property type="entry name" value="Cytochrome c oxidase, subunit III, four-helix bundle"/>
    <property type="match status" value="1"/>
</dbReference>
<dbReference type="EMBL" id="JAICBX010000006">
    <property type="protein sequence ID" value="MBW8640351.1"/>
    <property type="molecule type" value="Genomic_DNA"/>
</dbReference>
<dbReference type="PANTHER" id="PTHR11403:SF2">
    <property type="entry name" value="CYTOCHROME BO(3) UBIQUINOL OXIDASE SUBUNIT 3"/>
    <property type="match status" value="1"/>
</dbReference>
<dbReference type="NCBIfam" id="TIGR02842">
    <property type="entry name" value="CyoC"/>
    <property type="match status" value="1"/>
</dbReference>
<evidence type="ECO:0000256" key="4">
    <source>
        <dbReference type="ARBA" id="ARBA00014687"/>
    </source>
</evidence>
<comment type="similarity">
    <text evidence="2 17">Belongs to the cytochrome c oxidase subunit 3 family.</text>
</comment>
<gene>
    <name evidence="20" type="primary">cyoC</name>
    <name evidence="20" type="ORF">K1W69_24380</name>
</gene>
<keyword evidence="21" id="KW-1185">Reference proteome</keyword>
<evidence type="ECO:0000256" key="16">
    <source>
        <dbReference type="ARBA" id="ARBA00032717"/>
    </source>
</evidence>
<dbReference type="InterPro" id="IPR024791">
    <property type="entry name" value="Cyt_c/ubiquinol_Oxase_su3"/>
</dbReference>
<feature type="transmembrane region" description="Helical" evidence="18">
    <location>
        <begin position="134"/>
        <end position="157"/>
    </location>
</feature>
<keyword evidence="11 18" id="KW-0472">Membrane</keyword>
<feature type="domain" description="Heme-copper oxidase subunit III family profile" evidence="19">
    <location>
        <begin position="1"/>
        <end position="199"/>
    </location>
</feature>
<dbReference type="Pfam" id="PF00510">
    <property type="entry name" value="COX3"/>
    <property type="match status" value="1"/>
</dbReference>
<evidence type="ECO:0000256" key="9">
    <source>
        <dbReference type="ARBA" id="ARBA00022989"/>
    </source>
</evidence>